<dbReference type="GO" id="GO:0016020">
    <property type="term" value="C:membrane"/>
    <property type="evidence" value="ECO:0007669"/>
    <property type="project" value="InterPro"/>
</dbReference>
<dbReference type="AlphaFoldDB" id="A0A644YLP8"/>
<dbReference type="SUPFAM" id="SSF56954">
    <property type="entry name" value="Outer membrane efflux proteins (OEP)"/>
    <property type="match status" value="1"/>
</dbReference>
<dbReference type="InterPro" id="IPR003423">
    <property type="entry name" value="OMP_efflux"/>
</dbReference>
<evidence type="ECO:0000313" key="2">
    <source>
        <dbReference type="EMBL" id="MPM29249.1"/>
    </source>
</evidence>
<dbReference type="Pfam" id="PF02321">
    <property type="entry name" value="OEP"/>
    <property type="match status" value="2"/>
</dbReference>
<reference evidence="2" key="1">
    <citation type="submission" date="2019-08" db="EMBL/GenBank/DDBJ databases">
        <authorList>
            <person name="Kucharzyk K."/>
            <person name="Murdoch R.W."/>
            <person name="Higgins S."/>
            <person name="Loffler F."/>
        </authorList>
    </citation>
    <scope>NUCLEOTIDE SEQUENCE</scope>
</reference>
<accession>A0A644YLP8</accession>
<dbReference type="PANTHER" id="PTHR30203">
    <property type="entry name" value="OUTER MEMBRANE CATION EFFLUX PROTEIN"/>
    <property type="match status" value="1"/>
</dbReference>
<dbReference type="PANTHER" id="PTHR30203:SF32">
    <property type="entry name" value="CATION EFFLUX SYSTEM PROTEIN CUSC"/>
    <property type="match status" value="1"/>
</dbReference>
<gene>
    <name evidence="2" type="primary">oprM_5</name>
    <name evidence="2" type="ORF">SDC9_75789</name>
</gene>
<sequence>MNNYKLVPTLLVAALMATGCSFIPALNKPASPVADQYPIATAATTQPAADLPWQNFYADARLQQLIGMALSNNRDLQVAVLNIEKARAAYDIQGSQLYPEIGAAASAARGKSQLTGQYANTYSVGLAMASWEIDFWGRIRSLKDQALATYLATEEGRKAAQISLISAVAGSWLGLQADEELLDISRRTLQTREESIKLAKLRFDAGAASELDYRQAQTLTEAARATLAAQTRQRDLDINALTLLIGAQVPPELLASLKGNKLTDLPTLADVPAGLPSDLLLRRPDIRSAEQQLVAANANIGAARALFFPNISLTASAGFANTEISDLFQSGSKYFSIAPSLYLPIFTAGRNQANLEVAEVSKKIAAAQYEKSIQTAFREVSDSLVSRRTLAEQLQAQQAQVDAVSAQFKLSDLRYRNGVASYLDLLDAQRTLFTAEQAVVQVRLALLQNQVNLYKVLGGGWSPEDDRAAAEKASLADSNRTATGKTIQ</sequence>
<evidence type="ECO:0000256" key="1">
    <source>
        <dbReference type="SAM" id="Coils"/>
    </source>
</evidence>
<feature type="coiled-coil region" evidence="1">
    <location>
        <begin position="350"/>
        <end position="407"/>
    </location>
</feature>
<organism evidence="2">
    <name type="scientific">bioreactor metagenome</name>
    <dbReference type="NCBI Taxonomy" id="1076179"/>
    <lineage>
        <taxon>unclassified sequences</taxon>
        <taxon>metagenomes</taxon>
        <taxon>ecological metagenomes</taxon>
    </lineage>
</organism>
<protein>
    <submittedName>
        <fullName evidence="2">Outer membrane protein OprM</fullName>
    </submittedName>
</protein>
<proteinExistence type="predicted"/>
<comment type="caution">
    <text evidence="2">The sequence shown here is derived from an EMBL/GenBank/DDBJ whole genome shotgun (WGS) entry which is preliminary data.</text>
</comment>
<dbReference type="Gene3D" id="2.20.200.10">
    <property type="entry name" value="Outer membrane efflux proteins (OEP)"/>
    <property type="match status" value="1"/>
</dbReference>
<dbReference type="NCBIfam" id="TIGR01845">
    <property type="entry name" value="outer_NodT"/>
    <property type="match status" value="1"/>
</dbReference>
<dbReference type="GO" id="GO:0015562">
    <property type="term" value="F:efflux transmembrane transporter activity"/>
    <property type="evidence" value="ECO:0007669"/>
    <property type="project" value="InterPro"/>
</dbReference>
<dbReference type="Gene3D" id="1.20.1600.10">
    <property type="entry name" value="Outer membrane efflux proteins (OEP)"/>
    <property type="match status" value="1"/>
</dbReference>
<name>A0A644YLP8_9ZZZZ</name>
<keyword evidence="1" id="KW-0175">Coiled coil</keyword>
<dbReference type="EMBL" id="VSSQ01005462">
    <property type="protein sequence ID" value="MPM29249.1"/>
    <property type="molecule type" value="Genomic_DNA"/>
</dbReference>
<dbReference type="PROSITE" id="PS51257">
    <property type="entry name" value="PROKAR_LIPOPROTEIN"/>
    <property type="match status" value="1"/>
</dbReference>
<dbReference type="InterPro" id="IPR010131">
    <property type="entry name" value="MdtP/NodT-like"/>
</dbReference>